<accession>A0A4C1VHP3</accession>
<evidence type="ECO:0000313" key="1">
    <source>
        <dbReference type="EMBL" id="GBP37265.1"/>
    </source>
</evidence>
<gene>
    <name evidence="1" type="ORF">EVAR_35698_1</name>
</gene>
<sequence>MLPRCVTCKVATTIPHSGIYFTGYSIGLSTETIVERQKGSSIDNALKDTSADLAATLKEKHLSRSAD</sequence>
<dbReference type="EMBL" id="BGZK01000331">
    <property type="protein sequence ID" value="GBP37265.1"/>
    <property type="molecule type" value="Genomic_DNA"/>
</dbReference>
<dbReference type="Proteomes" id="UP000299102">
    <property type="component" value="Unassembled WGS sequence"/>
</dbReference>
<proteinExistence type="predicted"/>
<name>A0A4C1VHP3_EUMVA</name>
<protein>
    <submittedName>
        <fullName evidence="1">Uncharacterized protein</fullName>
    </submittedName>
</protein>
<dbReference type="AlphaFoldDB" id="A0A4C1VHP3"/>
<keyword evidence="2" id="KW-1185">Reference proteome</keyword>
<organism evidence="1 2">
    <name type="scientific">Eumeta variegata</name>
    <name type="common">Bagworm moth</name>
    <name type="synonym">Eumeta japonica</name>
    <dbReference type="NCBI Taxonomy" id="151549"/>
    <lineage>
        <taxon>Eukaryota</taxon>
        <taxon>Metazoa</taxon>
        <taxon>Ecdysozoa</taxon>
        <taxon>Arthropoda</taxon>
        <taxon>Hexapoda</taxon>
        <taxon>Insecta</taxon>
        <taxon>Pterygota</taxon>
        <taxon>Neoptera</taxon>
        <taxon>Endopterygota</taxon>
        <taxon>Lepidoptera</taxon>
        <taxon>Glossata</taxon>
        <taxon>Ditrysia</taxon>
        <taxon>Tineoidea</taxon>
        <taxon>Psychidae</taxon>
        <taxon>Oiketicinae</taxon>
        <taxon>Eumeta</taxon>
    </lineage>
</organism>
<evidence type="ECO:0000313" key="2">
    <source>
        <dbReference type="Proteomes" id="UP000299102"/>
    </source>
</evidence>
<comment type="caution">
    <text evidence="1">The sequence shown here is derived from an EMBL/GenBank/DDBJ whole genome shotgun (WGS) entry which is preliminary data.</text>
</comment>
<reference evidence="1 2" key="1">
    <citation type="journal article" date="2019" name="Commun. Biol.">
        <title>The bagworm genome reveals a unique fibroin gene that provides high tensile strength.</title>
        <authorList>
            <person name="Kono N."/>
            <person name="Nakamura H."/>
            <person name="Ohtoshi R."/>
            <person name="Tomita M."/>
            <person name="Numata K."/>
            <person name="Arakawa K."/>
        </authorList>
    </citation>
    <scope>NUCLEOTIDE SEQUENCE [LARGE SCALE GENOMIC DNA]</scope>
</reference>